<evidence type="ECO:0000313" key="5">
    <source>
        <dbReference type="Proteomes" id="UP000001968"/>
    </source>
</evidence>
<keyword evidence="4" id="KW-0489">Methyltransferase</keyword>
<feature type="domain" description="Methyltransferase type 11" evidence="3">
    <location>
        <begin position="39"/>
        <end position="136"/>
    </location>
</feature>
<dbReference type="EMBL" id="CP000448">
    <property type="protein sequence ID" value="ABI68986.1"/>
    <property type="molecule type" value="Genomic_DNA"/>
</dbReference>
<dbReference type="GO" id="GO:0032259">
    <property type="term" value="P:methylation"/>
    <property type="evidence" value="ECO:0007669"/>
    <property type="project" value="UniProtKB-KW"/>
</dbReference>
<evidence type="ECO:0000256" key="2">
    <source>
        <dbReference type="ARBA" id="ARBA00022691"/>
    </source>
</evidence>
<dbReference type="Pfam" id="PF08241">
    <property type="entry name" value="Methyltransf_11"/>
    <property type="match status" value="1"/>
</dbReference>
<dbReference type="HOGENOM" id="CLU_088165_0_0_9"/>
<dbReference type="Gene3D" id="3.40.50.150">
    <property type="entry name" value="Vaccinia Virus protein VP39"/>
    <property type="match status" value="1"/>
</dbReference>
<dbReference type="SUPFAM" id="SSF53335">
    <property type="entry name" value="S-adenosyl-L-methionine-dependent methyltransferases"/>
    <property type="match status" value="1"/>
</dbReference>
<accession>Q0AWB8</accession>
<evidence type="ECO:0000259" key="3">
    <source>
        <dbReference type="Pfam" id="PF08241"/>
    </source>
</evidence>
<sequence>MEINAVEFDQVAREIFAPVYPVLAEQIIERSGISKGCCLDLGCGGGYLGLALASISELETILFDESQDMLKLAQEYIDQSGLESRVKTLLGDVHEIPLADESINLAVSRGSMFFWENRVQAFREIYRVLAAGGMAMIGGGFGNVELLREIEKKMLEKDPEWKEKRRQRIGKGKVETYREELEQAGISSFEIIQDEAGLWIVIRKTA</sequence>
<dbReference type="RefSeq" id="WP_011641084.1">
    <property type="nucleotide sequence ID" value="NC_008346.1"/>
</dbReference>
<name>Q0AWB8_SYNWW</name>
<dbReference type="InterPro" id="IPR026669">
    <property type="entry name" value="Arsenite_MeTrfase-like"/>
</dbReference>
<keyword evidence="1 4" id="KW-0808">Transferase</keyword>
<dbReference type="Proteomes" id="UP000001968">
    <property type="component" value="Chromosome"/>
</dbReference>
<dbReference type="InterPro" id="IPR013216">
    <property type="entry name" value="Methyltransf_11"/>
</dbReference>
<keyword evidence="5" id="KW-1185">Reference proteome</keyword>
<evidence type="ECO:0000313" key="4">
    <source>
        <dbReference type="EMBL" id="ABI68986.1"/>
    </source>
</evidence>
<dbReference type="KEGG" id="swo:Swol_1688"/>
<dbReference type="AlphaFoldDB" id="Q0AWB8"/>
<organism evidence="4 5">
    <name type="scientific">Syntrophomonas wolfei subsp. wolfei (strain DSM 2245B / Goettingen)</name>
    <dbReference type="NCBI Taxonomy" id="335541"/>
    <lineage>
        <taxon>Bacteria</taxon>
        <taxon>Bacillati</taxon>
        <taxon>Bacillota</taxon>
        <taxon>Clostridia</taxon>
        <taxon>Eubacteriales</taxon>
        <taxon>Syntrophomonadaceae</taxon>
        <taxon>Syntrophomonas</taxon>
    </lineage>
</organism>
<reference evidence="5" key="1">
    <citation type="journal article" date="2010" name="Environ. Microbiol.">
        <title>The genome of Syntrophomonas wolfei: new insights into syntrophic metabolism and biohydrogen production.</title>
        <authorList>
            <person name="Sieber J.R."/>
            <person name="Sims D.R."/>
            <person name="Han C."/>
            <person name="Kim E."/>
            <person name="Lykidis A."/>
            <person name="Lapidus A.L."/>
            <person name="McDonnald E."/>
            <person name="Rohlin L."/>
            <person name="Culley D.E."/>
            <person name="Gunsalus R."/>
            <person name="McInerney M.J."/>
        </authorList>
    </citation>
    <scope>NUCLEOTIDE SEQUENCE [LARGE SCALE GENOMIC DNA]</scope>
    <source>
        <strain evidence="5">DSM 2245B / Goettingen</strain>
    </source>
</reference>
<dbReference type="eggNOG" id="COG2226">
    <property type="taxonomic scope" value="Bacteria"/>
</dbReference>
<evidence type="ECO:0000256" key="1">
    <source>
        <dbReference type="ARBA" id="ARBA00022679"/>
    </source>
</evidence>
<dbReference type="PANTHER" id="PTHR43675:SF8">
    <property type="entry name" value="ARSENITE METHYLTRANSFERASE"/>
    <property type="match status" value="1"/>
</dbReference>
<dbReference type="STRING" id="335541.Swol_1688"/>
<dbReference type="PANTHER" id="PTHR43675">
    <property type="entry name" value="ARSENITE METHYLTRANSFERASE"/>
    <property type="match status" value="1"/>
</dbReference>
<proteinExistence type="predicted"/>
<dbReference type="InterPro" id="IPR029063">
    <property type="entry name" value="SAM-dependent_MTases_sf"/>
</dbReference>
<keyword evidence="2" id="KW-0949">S-adenosyl-L-methionine</keyword>
<dbReference type="GO" id="GO:0008757">
    <property type="term" value="F:S-adenosylmethionine-dependent methyltransferase activity"/>
    <property type="evidence" value="ECO:0007669"/>
    <property type="project" value="InterPro"/>
</dbReference>
<gene>
    <name evidence="4" type="ordered locus">Swol_1688</name>
</gene>
<protein>
    <submittedName>
        <fullName evidence="4">Methyltransferase</fullName>
    </submittedName>
</protein>